<dbReference type="InterPro" id="IPR013830">
    <property type="entry name" value="SGNH_hydro"/>
</dbReference>
<accession>A0A2H0B3A2</accession>
<evidence type="ECO:0000313" key="3">
    <source>
        <dbReference type="Proteomes" id="UP000231081"/>
    </source>
</evidence>
<sequence>MPWEPNLSYRSELVRQYNQAMKAVAEAEKLKFVDLFNLLPPEYIRTLADGVHPDAAGHAMIFNLVKDVLK</sequence>
<reference evidence="2 3" key="1">
    <citation type="submission" date="2017-09" db="EMBL/GenBank/DDBJ databases">
        <title>Depth-based differentiation of microbial function through sediment-hosted aquifers and enrichment of novel symbionts in the deep terrestrial subsurface.</title>
        <authorList>
            <person name="Probst A.J."/>
            <person name="Ladd B."/>
            <person name="Jarett J.K."/>
            <person name="Geller-Mcgrath D.E."/>
            <person name="Sieber C.M."/>
            <person name="Emerson J.B."/>
            <person name="Anantharaman K."/>
            <person name="Thomas B.C."/>
            <person name="Malmstrom R."/>
            <person name="Stieglmeier M."/>
            <person name="Klingl A."/>
            <person name="Woyke T."/>
            <person name="Ryan C.M."/>
            <person name="Banfield J.F."/>
        </authorList>
    </citation>
    <scope>NUCLEOTIDE SEQUENCE [LARGE SCALE GENOMIC DNA]</scope>
    <source>
        <strain evidence="2">CG23_combo_of_CG06-09_8_20_14_all_47_9</strain>
    </source>
</reference>
<proteinExistence type="predicted"/>
<dbReference type="Pfam" id="PF13472">
    <property type="entry name" value="Lipase_GDSL_2"/>
    <property type="match status" value="1"/>
</dbReference>
<name>A0A2H0B3A2_9BACT</name>
<gene>
    <name evidence="2" type="ORF">COX09_03175</name>
</gene>
<dbReference type="InterPro" id="IPR036514">
    <property type="entry name" value="SGNH_hydro_sf"/>
</dbReference>
<dbReference type="Proteomes" id="UP000231081">
    <property type="component" value="Unassembled WGS sequence"/>
</dbReference>
<protein>
    <recommendedName>
        <fullName evidence="1">SGNH hydrolase-type esterase domain-containing protein</fullName>
    </recommendedName>
</protein>
<organism evidence="2 3">
    <name type="scientific">Candidatus Beckwithbacteria bacterium CG23_combo_of_CG06-09_8_20_14_all_47_9</name>
    <dbReference type="NCBI Taxonomy" id="1974498"/>
    <lineage>
        <taxon>Bacteria</taxon>
        <taxon>Candidatus Beckwithiibacteriota</taxon>
    </lineage>
</organism>
<dbReference type="Gene3D" id="3.40.50.1110">
    <property type="entry name" value="SGNH hydrolase"/>
    <property type="match status" value="1"/>
</dbReference>
<evidence type="ECO:0000313" key="2">
    <source>
        <dbReference type="EMBL" id="PIP52143.1"/>
    </source>
</evidence>
<dbReference type="SUPFAM" id="SSF52266">
    <property type="entry name" value="SGNH hydrolase"/>
    <property type="match status" value="1"/>
</dbReference>
<evidence type="ECO:0000259" key="1">
    <source>
        <dbReference type="Pfam" id="PF13472"/>
    </source>
</evidence>
<dbReference type="EMBL" id="PCSQ01000084">
    <property type="protein sequence ID" value="PIP52143.1"/>
    <property type="molecule type" value="Genomic_DNA"/>
</dbReference>
<comment type="caution">
    <text evidence="2">The sequence shown here is derived from an EMBL/GenBank/DDBJ whole genome shotgun (WGS) entry which is preliminary data.</text>
</comment>
<feature type="domain" description="SGNH hydrolase-type esterase" evidence="1">
    <location>
        <begin position="5"/>
        <end position="59"/>
    </location>
</feature>
<dbReference type="AlphaFoldDB" id="A0A2H0B3A2"/>